<dbReference type="RefSeq" id="WP_146981737.1">
    <property type="nucleotide sequence ID" value="NZ_VOSM01000005.1"/>
</dbReference>
<protein>
    <submittedName>
        <fullName evidence="1">Uncharacterized protein</fullName>
    </submittedName>
</protein>
<keyword evidence="2" id="KW-1185">Reference proteome</keyword>
<reference evidence="1 2" key="1">
    <citation type="submission" date="2019-08" db="EMBL/GenBank/DDBJ databases">
        <title>Bradymonadales sp. TMQ4.</title>
        <authorList>
            <person name="Liang Q."/>
        </authorList>
    </citation>
    <scope>NUCLEOTIDE SEQUENCE [LARGE SCALE GENOMIC DNA]</scope>
    <source>
        <strain evidence="1 2">TMQ4</strain>
    </source>
</reference>
<dbReference type="EMBL" id="VOSM01000005">
    <property type="protein sequence ID" value="TXD36609.1"/>
    <property type="molecule type" value="Genomic_DNA"/>
</dbReference>
<organism evidence="1 2">
    <name type="scientific">Lujinxingia vulgaris</name>
    <dbReference type="NCBI Taxonomy" id="2600176"/>
    <lineage>
        <taxon>Bacteria</taxon>
        <taxon>Deltaproteobacteria</taxon>
        <taxon>Bradymonadales</taxon>
        <taxon>Lujinxingiaceae</taxon>
        <taxon>Lujinxingia</taxon>
    </lineage>
</organism>
<sequence length="139" mass="15693">MSALEIRDYVARARREPTTENIEALWRAVFLLKGWYFLPTERQDGPSTPMVTLLGDEPWLLAFTNVRRIKEFSRQVGRAAPDGSVQLLVLDPRESMERIVAVQDQIVGVVFNIGSEETFRAPVAAIKAYAARMGLDDLE</sequence>
<dbReference type="Proteomes" id="UP000321412">
    <property type="component" value="Unassembled WGS sequence"/>
</dbReference>
<evidence type="ECO:0000313" key="1">
    <source>
        <dbReference type="EMBL" id="TXD36609.1"/>
    </source>
</evidence>
<dbReference type="AlphaFoldDB" id="A0A5C6XCV7"/>
<dbReference type="OrthoDB" id="3635752at2"/>
<accession>A0A5C6XCV7</accession>
<name>A0A5C6XCV7_9DELT</name>
<comment type="caution">
    <text evidence="1">The sequence shown here is derived from an EMBL/GenBank/DDBJ whole genome shotgun (WGS) entry which is preliminary data.</text>
</comment>
<evidence type="ECO:0000313" key="2">
    <source>
        <dbReference type="Proteomes" id="UP000321412"/>
    </source>
</evidence>
<proteinExistence type="predicted"/>
<gene>
    <name evidence="1" type="ORF">FRC98_12290</name>
</gene>